<accession>A0ABX2ZPQ8</accession>
<dbReference type="RefSeq" id="WP_069033847.1">
    <property type="nucleotide sequence ID" value="NZ_MDKC01000014.1"/>
</dbReference>
<evidence type="ECO:0000313" key="15">
    <source>
        <dbReference type="Proteomes" id="UP000094580"/>
    </source>
</evidence>
<gene>
    <name evidence="11" type="primary">prsA</name>
    <name evidence="14" type="ORF">BED47_21620</name>
</gene>
<dbReference type="PROSITE" id="PS51257">
    <property type="entry name" value="PROKAR_LIPOPROTEIN"/>
    <property type="match status" value="1"/>
</dbReference>
<dbReference type="InterPro" id="IPR000297">
    <property type="entry name" value="PPIase_PpiC"/>
</dbReference>
<evidence type="ECO:0000313" key="14">
    <source>
        <dbReference type="EMBL" id="ODG91730.1"/>
    </source>
</evidence>
<dbReference type="Proteomes" id="UP000094580">
    <property type="component" value="Unassembled WGS sequence"/>
</dbReference>
<dbReference type="InterPro" id="IPR027304">
    <property type="entry name" value="Trigger_fact/SurA_dom_sf"/>
</dbReference>
<dbReference type="EC" id="5.2.1.8" evidence="11"/>
<evidence type="ECO:0000256" key="11">
    <source>
        <dbReference type="HAMAP-Rule" id="MF_01145"/>
    </source>
</evidence>
<comment type="function">
    <text evidence="11">Plays a major role in protein secretion by helping the post-translocational extracellular folding of several secreted proteins.</text>
</comment>
<name>A0ABX2ZPQ8_9BACI</name>
<comment type="subcellular location">
    <subcellularLocation>
        <location evidence="2 11">Cell membrane</location>
        <topology evidence="2 11">Lipid-anchor</topology>
    </subcellularLocation>
</comment>
<organism evidence="14 15">
    <name type="scientific">Gottfriedia luciferensis</name>
    <dbReference type="NCBI Taxonomy" id="178774"/>
    <lineage>
        <taxon>Bacteria</taxon>
        <taxon>Bacillati</taxon>
        <taxon>Bacillota</taxon>
        <taxon>Bacilli</taxon>
        <taxon>Bacillales</taxon>
        <taxon>Bacillaceae</taxon>
        <taxon>Gottfriedia</taxon>
    </lineage>
</organism>
<proteinExistence type="inferred from homology"/>
<keyword evidence="5 11" id="KW-0732">Signal</keyword>
<dbReference type="EMBL" id="MDKC01000014">
    <property type="protein sequence ID" value="ODG91730.1"/>
    <property type="molecule type" value="Genomic_DNA"/>
</dbReference>
<feature type="chain" id="PRO_5046050729" description="Foldase protein PrsA" evidence="12">
    <location>
        <begin position="19"/>
        <end position="273"/>
    </location>
</feature>
<keyword evidence="10 11" id="KW-0449">Lipoprotein</keyword>
<evidence type="ECO:0000256" key="2">
    <source>
        <dbReference type="ARBA" id="ARBA00004193"/>
    </source>
</evidence>
<evidence type="ECO:0000259" key="13">
    <source>
        <dbReference type="PROSITE" id="PS50198"/>
    </source>
</evidence>
<dbReference type="PANTHER" id="PTHR47245">
    <property type="entry name" value="PEPTIDYLPROLYL ISOMERASE"/>
    <property type="match status" value="1"/>
</dbReference>
<dbReference type="InterPro" id="IPR046357">
    <property type="entry name" value="PPIase_dom_sf"/>
</dbReference>
<comment type="similarity">
    <text evidence="3 11">Belongs to the PrsA family.</text>
</comment>
<dbReference type="InterPro" id="IPR023059">
    <property type="entry name" value="Foldase_PrsA"/>
</dbReference>
<evidence type="ECO:0000256" key="5">
    <source>
        <dbReference type="ARBA" id="ARBA00022729"/>
    </source>
</evidence>
<keyword evidence="4 11" id="KW-1003">Cell membrane</keyword>
<feature type="domain" description="PpiC" evidence="13">
    <location>
        <begin position="133"/>
        <end position="223"/>
    </location>
</feature>
<reference evidence="14 15" key="1">
    <citation type="submission" date="2016-07" db="EMBL/GenBank/DDBJ databases">
        <authorList>
            <person name="Townsley L."/>
            <person name="Shank E.A."/>
        </authorList>
    </citation>
    <scope>NUCLEOTIDE SEQUENCE [LARGE SCALE GENOMIC DNA]</scope>
    <source>
        <strain evidence="14 15">CH01</strain>
    </source>
</reference>
<dbReference type="HAMAP" id="MF_01145">
    <property type="entry name" value="Foldase_PrsA"/>
    <property type="match status" value="1"/>
</dbReference>
<dbReference type="Pfam" id="PF00639">
    <property type="entry name" value="Rotamase"/>
    <property type="match status" value="1"/>
</dbReference>
<keyword evidence="7 11" id="KW-0472">Membrane</keyword>
<keyword evidence="15" id="KW-1185">Reference proteome</keyword>
<dbReference type="SUPFAM" id="SSF54534">
    <property type="entry name" value="FKBP-like"/>
    <property type="match status" value="1"/>
</dbReference>
<evidence type="ECO:0000256" key="7">
    <source>
        <dbReference type="ARBA" id="ARBA00023136"/>
    </source>
</evidence>
<keyword evidence="9 11" id="KW-0413">Isomerase</keyword>
<evidence type="ECO:0000256" key="12">
    <source>
        <dbReference type="SAM" id="SignalP"/>
    </source>
</evidence>
<dbReference type="PANTHER" id="PTHR47245:SF1">
    <property type="entry name" value="FOLDASE PROTEIN PRSA"/>
    <property type="match status" value="1"/>
</dbReference>
<evidence type="ECO:0000256" key="6">
    <source>
        <dbReference type="ARBA" id="ARBA00023110"/>
    </source>
</evidence>
<evidence type="ECO:0000256" key="1">
    <source>
        <dbReference type="ARBA" id="ARBA00000971"/>
    </source>
</evidence>
<keyword evidence="6 11" id="KW-0697">Rotamase</keyword>
<evidence type="ECO:0000256" key="8">
    <source>
        <dbReference type="ARBA" id="ARBA00023139"/>
    </source>
</evidence>
<evidence type="ECO:0000256" key="3">
    <source>
        <dbReference type="ARBA" id="ARBA00006071"/>
    </source>
</evidence>
<evidence type="ECO:0000256" key="4">
    <source>
        <dbReference type="ARBA" id="ARBA00022475"/>
    </source>
</evidence>
<keyword evidence="8 11" id="KW-0564">Palmitate</keyword>
<evidence type="ECO:0000256" key="10">
    <source>
        <dbReference type="ARBA" id="ARBA00023288"/>
    </source>
</evidence>
<evidence type="ECO:0000256" key="9">
    <source>
        <dbReference type="ARBA" id="ARBA00023235"/>
    </source>
</evidence>
<sequence>MKKLIVSAVLATSVFGLAACGSAGVSNDVVATSNAGDITSKDLYNKMKDTAGLAMLKQMAIEDYLKKNYKVSDKDVDAKFNEYKTQNGDQFKAFLAQYGFKDEAAFKDRVKIDLLTEKAAEASVTKADLAKYKPEIRASHILVKDEATAKKVEDELAKGADFAAEAKKYSTDTGSKDKGGDLGYFGEGAMVPEFEAAAYKLKVGEISQPVKSQFGYHVIKLTGKKTANEKDARKKIAESKLSQENFQAFSDELLKKAKFKVKDKDLQSQEKKS</sequence>
<dbReference type="InterPro" id="IPR050245">
    <property type="entry name" value="PrsA_foldase"/>
</dbReference>
<protein>
    <recommendedName>
        <fullName evidence="11">Foldase protein PrsA</fullName>
        <ecNumber evidence="11">5.2.1.8</ecNumber>
    </recommendedName>
</protein>
<comment type="catalytic activity">
    <reaction evidence="1 11">
        <text>[protein]-peptidylproline (omega=180) = [protein]-peptidylproline (omega=0)</text>
        <dbReference type="Rhea" id="RHEA:16237"/>
        <dbReference type="Rhea" id="RHEA-COMP:10747"/>
        <dbReference type="Rhea" id="RHEA-COMP:10748"/>
        <dbReference type="ChEBI" id="CHEBI:83833"/>
        <dbReference type="ChEBI" id="CHEBI:83834"/>
        <dbReference type="EC" id="5.2.1.8"/>
    </reaction>
</comment>
<dbReference type="SUPFAM" id="SSF109998">
    <property type="entry name" value="Triger factor/SurA peptide-binding domain-like"/>
    <property type="match status" value="1"/>
</dbReference>
<dbReference type="Gene3D" id="3.10.50.40">
    <property type="match status" value="1"/>
</dbReference>
<feature type="signal peptide" evidence="12">
    <location>
        <begin position="1"/>
        <end position="18"/>
    </location>
</feature>
<dbReference type="PROSITE" id="PS50198">
    <property type="entry name" value="PPIC_PPIASE_2"/>
    <property type="match status" value="1"/>
</dbReference>
<comment type="caution">
    <text evidence="14">The sequence shown here is derived from an EMBL/GenBank/DDBJ whole genome shotgun (WGS) entry which is preliminary data.</text>
</comment>